<evidence type="ECO:0000256" key="4">
    <source>
        <dbReference type="ARBA" id="ARBA00022989"/>
    </source>
</evidence>
<dbReference type="EMBL" id="JWZX01003064">
    <property type="protein sequence ID" value="KOO24700.1"/>
    <property type="molecule type" value="Genomic_DNA"/>
</dbReference>
<dbReference type="OrthoDB" id="414047at2759"/>
<evidence type="ECO:0000259" key="9">
    <source>
        <dbReference type="Pfam" id="PF06241"/>
    </source>
</evidence>
<dbReference type="GO" id="GO:0012505">
    <property type="term" value="C:endomembrane system"/>
    <property type="evidence" value="ECO:0007669"/>
    <property type="project" value="UniProtKB-SubCell"/>
</dbReference>
<organism evidence="10 11">
    <name type="scientific">Chrysochromulina tobinii</name>
    <dbReference type="NCBI Taxonomy" id="1460289"/>
    <lineage>
        <taxon>Eukaryota</taxon>
        <taxon>Haptista</taxon>
        <taxon>Haptophyta</taxon>
        <taxon>Prymnesiophyceae</taxon>
        <taxon>Prymnesiales</taxon>
        <taxon>Chrysochromulinaceae</taxon>
        <taxon>Chrysochromulina</taxon>
    </lineage>
</organism>
<sequence>MLFFALLVGLIGESIEAKINSLKQGKGPVLEVGHTLVLNWSSKFTELAREIAKANESAGGGVLVVLSDQYSKEEMDEMVANELSAEEMRGTRVVCRHGDPVSVASLRKVAAQTARAIVFLANERVLPDLSDALAVRAVLALRAGLEHLSGHIVVELRDCDNQPLLDLLSTIDENGMVRDVSNPVLPVVSHDIIGRLMIQCARQPNLAEVYHKLIGFDGMEFYHAPQPALVGQPWRAVLTSFEHAIPVGLLQPREGGGRAALHLNPDDDYILREQDELIVIAEDDDTYTAGPPASFIDPGPPPKWEPPPRGVENWLLCGWRRDLLDMLLELDKYVEAGCVVTVLASVPIEDRTALLEAGKVQRLQLKHIELVHEVGSTIHRSDLECILSSREYTSVLVLANEADESDVQLTGTGATSASDSKNLTTLLLVRDIRRCMAREKAKADAQAQAKSAAMSSPKAMLSPNSMPAAMLPPDASPAQAPASPVMPTAIPPASPAKPAVVIGSPAPDVPVELDTTMPIAMPSASSAKPAVVIGSPAPDVPVELSTFLSNAGLRHLGVFLCTETVASLEAKLDADGRPGFLNFLKEKGISFLKDRQDLVNAVTKAKREKAPAGAPADAPADALAASTPVQVEAPADAPAASTTVQVGVATGRFSPVLRWSHTLGEMPPRIVPKDSLTLLGEIHDANTRDLVVAAGVSAEHIMSSQLLSRVISMVAEDAEVGPLLDTLFAEEGDDLSVRDALFYAAEGENLSFWQVSARARSRGDIAIGYLRGGGEVQLNPPDKNQSLLWTKGDFLVVLGDASTKRDRHLKRERT</sequence>
<keyword evidence="5" id="KW-0406">Ion transport</keyword>
<dbReference type="InterPro" id="IPR044849">
    <property type="entry name" value="CASTOR/POLLUX/SYM8-like"/>
</dbReference>
<proteinExistence type="predicted"/>
<dbReference type="AlphaFoldDB" id="A0A0M0JE03"/>
<evidence type="ECO:0000256" key="1">
    <source>
        <dbReference type="ARBA" id="ARBA00004127"/>
    </source>
</evidence>
<reference evidence="11" key="1">
    <citation type="journal article" date="2015" name="PLoS Genet.">
        <title>Genome Sequence and Transcriptome Analyses of Chrysochromulina tobin: Metabolic Tools for Enhanced Algal Fitness in the Prominent Order Prymnesiales (Haptophyceae).</title>
        <authorList>
            <person name="Hovde B.T."/>
            <person name="Deodato C.R."/>
            <person name="Hunsperger H.M."/>
            <person name="Ryken S.A."/>
            <person name="Yost W."/>
            <person name="Jha R.K."/>
            <person name="Patterson J."/>
            <person name="Monnat R.J. Jr."/>
            <person name="Barlow S.B."/>
            <person name="Starkenburg S.R."/>
            <person name="Cattolico R.A."/>
        </authorList>
    </citation>
    <scope>NUCLEOTIDE SEQUENCE</scope>
    <source>
        <strain evidence="11">CCMP291</strain>
    </source>
</reference>
<evidence type="ECO:0000256" key="3">
    <source>
        <dbReference type="ARBA" id="ARBA00022692"/>
    </source>
</evidence>
<dbReference type="Proteomes" id="UP000037460">
    <property type="component" value="Unassembled WGS sequence"/>
</dbReference>
<feature type="compositionally biased region" description="Low complexity" evidence="7">
    <location>
        <begin position="611"/>
        <end position="625"/>
    </location>
</feature>
<keyword evidence="6" id="KW-0472">Membrane</keyword>
<keyword evidence="8" id="KW-0732">Signal</keyword>
<gene>
    <name evidence="10" type="ORF">Ctob_008936</name>
</gene>
<dbReference type="PANTHER" id="PTHR31563">
    <property type="entry name" value="ION CHANNEL POLLUX-RELATED"/>
    <property type="match status" value="1"/>
</dbReference>
<keyword evidence="2" id="KW-0813">Transport</keyword>
<evidence type="ECO:0000313" key="10">
    <source>
        <dbReference type="EMBL" id="KOO24700.1"/>
    </source>
</evidence>
<feature type="domain" description="CASTOR/POLLUX/SYM8 ion channel conserved" evidence="9">
    <location>
        <begin position="190"/>
        <end position="291"/>
    </location>
</feature>
<evidence type="ECO:0000256" key="2">
    <source>
        <dbReference type="ARBA" id="ARBA00022448"/>
    </source>
</evidence>
<dbReference type="PANTHER" id="PTHR31563:SF10">
    <property type="entry name" value="ION CHANNEL POLLUX-RELATED"/>
    <property type="match status" value="1"/>
</dbReference>
<name>A0A0M0JE03_9EUKA</name>
<dbReference type="Gene3D" id="3.40.50.720">
    <property type="entry name" value="NAD(P)-binding Rossmann-like Domain"/>
    <property type="match status" value="1"/>
</dbReference>
<keyword evidence="4" id="KW-1133">Transmembrane helix</keyword>
<comment type="caution">
    <text evidence="10">The sequence shown here is derived from an EMBL/GenBank/DDBJ whole genome shotgun (WGS) entry which is preliminary data.</text>
</comment>
<evidence type="ECO:0000256" key="8">
    <source>
        <dbReference type="SAM" id="SignalP"/>
    </source>
</evidence>
<feature type="region of interest" description="Disordered" evidence="7">
    <location>
        <begin position="446"/>
        <end position="465"/>
    </location>
</feature>
<evidence type="ECO:0000256" key="5">
    <source>
        <dbReference type="ARBA" id="ARBA00023065"/>
    </source>
</evidence>
<keyword evidence="3" id="KW-0812">Transmembrane</keyword>
<protein>
    <submittedName>
        <fullName evidence="10">Ion channel dmi1-chloroplast expressed</fullName>
    </submittedName>
</protein>
<keyword evidence="11" id="KW-1185">Reference proteome</keyword>
<feature type="signal peptide" evidence="8">
    <location>
        <begin position="1"/>
        <end position="17"/>
    </location>
</feature>
<evidence type="ECO:0000256" key="6">
    <source>
        <dbReference type="ARBA" id="ARBA00023136"/>
    </source>
</evidence>
<feature type="region of interest" description="Disordered" evidence="7">
    <location>
        <begin position="605"/>
        <end position="625"/>
    </location>
</feature>
<dbReference type="Pfam" id="PF06241">
    <property type="entry name" value="Castor_Poll_mid"/>
    <property type="match status" value="1"/>
</dbReference>
<dbReference type="GO" id="GO:0006811">
    <property type="term" value="P:monoatomic ion transport"/>
    <property type="evidence" value="ECO:0007669"/>
    <property type="project" value="UniProtKB-KW"/>
</dbReference>
<feature type="chain" id="PRO_5005601656" evidence="8">
    <location>
        <begin position="18"/>
        <end position="814"/>
    </location>
</feature>
<accession>A0A0M0JE03</accession>
<evidence type="ECO:0000313" key="11">
    <source>
        <dbReference type="Proteomes" id="UP000037460"/>
    </source>
</evidence>
<dbReference type="InterPro" id="IPR010420">
    <property type="entry name" value="CASTOR/POLLUX/SYM8_dom"/>
</dbReference>
<evidence type="ECO:0000256" key="7">
    <source>
        <dbReference type="SAM" id="MobiDB-lite"/>
    </source>
</evidence>
<feature type="compositionally biased region" description="Low complexity" evidence="7">
    <location>
        <begin position="446"/>
        <end position="463"/>
    </location>
</feature>
<comment type="subcellular location">
    <subcellularLocation>
        <location evidence="1">Endomembrane system</location>
        <topology evidence="1">Multi-pass membrane protein</topology>
    </subcellularLocation>
</comment>